<dbReference type="PROSITE" id="PS51192">
    <property type="entry name" value="HELICASE_ATP_BIND_1"/>
    <property type="match status" value="1"/>
</dbReference>
<protein>
    <recommendedName>
        <fullName evidence="7">Replication restart protein PriA</fullName>
    </recommendedName>
    <alternativeName>
        <fullName evidence="7">ATP-dependent DNA helicase PriA</fullName>
        <ecNumber evidence="7">5.6.2.4</ecNumber>
    </alternativeName>
    <alternativeName>
        <fullName evidence="7">DNA 3'-5' helicase PriA</fullName>
    </alternativeName>
</protein>
<dbReference type="InterPro" id="IPR041222">
    <property type="entry name" value="PriA_3primeBD"/>
</dbReference>
<dbReference type="Pfam" id="PF18074">
    <property type="entry name" value="PriA_C"/>
    <property type="match status" value="1"/>
</dbReference>
<dbReference type="SMART" id="SM00487">
    <property type="entry name" value="DEXDc"/>
    <property type="match status" value="1"/>
</dbReference>
<keyword evidence="5 7" id="KW-0238">DNA-binding</keyword>
<dbReference type="Pfam" id="PF17764">
    <property type="entry name" value="PriA_3primeBD"/>
    <property type="match status" value="1"/>
</dbReference>
<keyword evidence="7" id="KW-0235">DNA replication</keyword>
<dbReference type="PANTHER" id="PTHR30580">
    <property type="entry name" value="PRIMOSOMAL PROTEIN N"/>
    <property type="match status" value="1"/>
</dbReference>
<keyword evidence="7" id="KW-0639">Primosome</keyword>
<evidence type="ECO:0000256" key="5">
    <source>
        <dbReference type="ARBA" id="ARBA00023125"/>
    </source>
</evidence>
<dbReference type="RefSeq" id="WP_289607761.1">
    <property type="nucleotide sequence ID" value="NZ_JAUDCG010000024.1"/>
</dbReference>
<feature type="binding site" evidence="7">
    <location>
        <position position="460"/>
    </location>
    <ligand>
        <name>Zn(2+)</name>
        <dbReference type="ChEBI" id="CHEBI:29105"/>
        <label>2</label>
    </ligand>
</feature>
<name>A0ABT7UE94_9FIRM</name>
<comment type="subunit">
    <text evidence="7">Component of the replication restart primosome.</text>
</comment>
<comment type="cofactor">
    <cofactor evidence="7">
        <name>Zn(2+)</name>
        <dbReference type="ChEBI" id="CHEBI:29105"/>
    </cofactor>
    <text evidence="7">Binds 2 zinc ions per subunit.</text>
</comment>
<feature type="binding site" evidence="7">
    <location>
        <position position="445"/>
    </location>
    <ligand>
        <name>Zn(2+)</name>
        <dbReference type="ChEBI" id="CHEBI:29105"/>
        <label>2</label>
    </ligand>
</feature>
<dbReference type="Pfam" id="PF00271">
    <property type="entry name" value="Helicase_C"/>
    <property type="match status" value="1"/>
</dbReference>
<evidence type="ECO:0000313" key="9">
    <source>
        <dbReference type="EMBL" id="MDM8157303.1"/>
    </source>
</evidence>
<dbReference type="PANTHER" id="PTHR30580:SF1">
    <property type="entry name" value="COMF OPERON PROTEIN 1"/>
    <property type="match status" value="1"/>
</dbReference>
<feature type="binding site" evidence="7">
    <location>
        <position position="476"/>
    </location>
    <ligand>
        <name>Zn(2+)</name>
        <dbReference type="ChEBI" id="CHEBI:29105"/>
        <label>1</label>
    </ligand>
</feature>
<evidence type="ECO:0000256" key="1">
    <source>
        <dbReference type="ARBA" id="ARBA00022741"/>
    </source>
</evidence>
<reference evidence="9 10" key="2">
    <citation type="submission" date="2023-06" db="EMBL/GenBank/DDBJ databases">
        <title>Identification and characterization of horizontal gene transfer across gut microbiota members of farm animals based on homology search.</title>
        <authorList>
            <person name="Schwarzerova J."/>
            <person name="Nykrynova M."/>
            <person name="Jureckova K."/>
            <person name="Cejkova D."/>
            <person name="Rychlik I."/>
        </authorList>
    </citation>
    <scope>NUCLEOTIDE SEQUENCE [LARGE SCALE GENOMIC DNA]</scope>
    <source>
        <strain evidence="9 10">ET39</strain>
    </source>
</reference>
<reference evidence="10" key="1">
    <citation type="submission" date="2023-06" db="EMBL/GenBank/DDBJ databases">
        <title>Identification and characterization of horizontal gene transfer across gut microbiota members of farm animals based on homology search.</title>
        <authorList>
            <person name="Zeman M."/>
            <person name="Kubasova T."/>
            <person name="Jahodarova E."/>
            <person name="Nykrynova M."/>
            <person name="Rychlik I."/>
        </authorList>
    </citation>
    <scope>NUCLEOTIDE SEQUENCE [LARGE SCALE GENOMIC DNA]</scope>
    <source>
        <strain evidence="10">ET39</strain>
    </source>
</reference>
<keyword evidence="4 7" id="KW-0067">ATP-binding</keyword>
<keyword evidence="1 7" id="KW-0547">Nucleotide-binding</keyword>
<dbReference type="InterPro" id="IPR001650">
    <property type="entry name" value="Helicase_C-like"/>
</dbReference>
<keyword evidence="7" id="KW-0862">Zinc</keyword>
<dbReference type="EMBL" id="JAUDCG010000024">
    <property type="protein sequence ID" value="MDM8157303.1"/>
    <property type="molecule type" value="Genomic_DNA"/>
</dbReference>
<dbReference type="InterPro" id="IPR042115">
    <property type="entry name" value="PriA_3primeBD_sf"/>
</dbReference>
<comment type="catalytic activity">
    <reaction evidence="7">
        <text>Couples ATP hydrolysis with the unwinding of duplex DNA by translocating in the 3'-5' direction.</text>
        <dbReference type="EC" id="5.6.2.4"/>
    </reaction>
</comment>
<dbReference type="EC" id="5.6.2.4" evidence="7"/>
<comment type="function">
    <text evidence="7">Initiates the restart of stalled replication forks, which reloads the replicative helicase on sites other than the origin of replication. Recognizes and binds to abandoned replication forks and remodels them to uncover a helicase loading site. Promotes assembly of the primosome at these replication forks.</text>
</comment>
<evidence type="ECO:0000256" key="6">
    <source>
        <dbReference type="ARBA" id="ARBA00023235"/>
    </source>
</evidence>
<keyword evidence="3 7" id="KW-0347">Helicase</keyword>
<dbReference type="CDD" id="cd18804">
    <property type="entry name" value="SF2_C_priA"/>
    <property type="match status" value="1"/>
</dbReference>
<dbReference type="InterPro" id="IPR011545">
    <property type="entry name" value="DEAD/DEAH_box_helicase_dom"/>
</dbReference>
<feature type="binding site" evidence="7">
    <location>
        <position position="436"/>
    </location>
    <ligand>
        <name>Zn(2+)</name>
        <dbReference type="ChEBI" id="CHEBI:29105"/>
        <label>1</label>
    </ligand>
</feature>
<comment type="similarity">
    <text evidence="7">Belongs to the helicase family. PriA subfamily.</text>
</comment>
<accession>A0ABT7UE94</accession>
<dbReference type="InterPro" id="IPR005259">
    <property type="entry name" value="PriA"/>
</dbReference>
<keyword evidence="10" id="KW-1185">Reference proteome</keyword>
<comment type="catalytic activity">
    <reaction evidence="7">
        <text>ATP + H2O = ADP + phosphate + H(+)</text>
        <dbReference type="Rhea" id="RHEA:13065"/>
        <dbReference type="ChEBI" id="CHEBI:15377"/>
        <dbReference type="ChEBI" id="CHEBI:15378"/>
        <dbReference type="ChEBI" id="CHEBI:30616"/>
        <dbReference type="ChEBI" id="CHEBI:43474"/>
        <dbReference type="ChEBI" id="CHEBI:456216"/>
        <dbReference type="EC" id="5.6.2.4"/>
    </reaction>
</comment>
<evidence type="ECO:0000256" key="4">
    <source>
        <dbReference type="ARBA" id="ARBA00022840"/>
    </source>
</evidence>
<feature type="binding site" evidence="7">
    <location>
        <position position="442"/>
    </location>
    <ligand>
        <name>Zn(2+)</name>
        <dbReference type="ChEBI" id="CHEBI:29105"/>
        <label>2</label>
    </ligand>
</feature>
<dbReference type="InterPro" id="IPR014001">
    <property type="entry name" value="Helicase_ATP-bd"/>
</dbReference>
<evidence type="ECO:0000256" key="3">
    <source>
        <dbReference type="ARBA" id="ARBA00022806"/>
    </source>
</evidence>
<dbReference type="Pfam" id="PF00270">
    <property type="entry name" value="DEAD"/>
    <property type="match status" value="1"/>
</dbReference>
<gene>
    <name evidence="7 9" type="primary">priA</name>
    <name evidence="9" type="ORF">QUV96_06595</name>
</gene>
<comment type="caution">
    <text evidence="9">The sequence shown here is derived from an EMBL/GenBank/DDBJ whole genome shotgun (WGS) entry which is preliminary data.</text>
</comment>
<dbReference type="Gene3D" id="3.40.1440.60">
    <property type="entry name" value="PriA, 3(prime) DNA-binding domain"/>
    <property type="match status" value="1"/>
</dbReference>
<dbReference type="NCBIfam" id="TIGR00595">
    <property type="entry name" value="priA"/>
    <property type="match status" value="1"/>
</dbReference>
<dbReference type="InterPro" id="IPR040498">
    <property type="entry name" value="PriA_CRR"/>
</dbReference>
<dbReference type="HAMAP" id="MF_00983">
    <property type="entry name" value="PriA"/>
    <property type="match status" value="1"/>
</dbReference>
<sequence length="721" mass="81890">MRLANIYIEHPTLSLDQCFSYRYTQEELQPGMRVWVPFAHQRLVGFVDSLSEISEEEAARLPYQIREVLEVIDHGPLLNEELRALGKWMAQMYVASTISCYQSMLPKLLKPKAGKAHAVMEEVAYFDHVIDGLTPRQREVLSEMEQCGSMPAVQYRRQYKSVARTLIEKGCVRIERREKQATLVKGVAQTASHTLTKEQQAALSALQQGEGHSVVVLHGVTGSGKSEVFLRYADQQVQQGKQVLFLVPEIALTPQMQRAVEARFGDGAAIYHSHLSDQQKYEQYQLVAQGKVQVVVGTRSAIFLPFARLGAIILDEEHDTSYKQENAPRYHCRDIAIWRGRHHGCKVILASATPSLESYARAYKGVYQLIEMKSRIHQDLPPVEIVDMGAALRRGENALLSERLREAIAETLVRGEQVMLLLNRRGYTPVLRCIDCGEALMCPHCDVALSYHKEEQRMKCHICGYSRPLPDTCPSCHGTQFRYLGIGTQRLEEYVRTCFPQATIIRMDSDATRRKGAHEQLLRQFSREGDILLGTQMIAKGLDYENVTLVGIINGDASLKSGDYRSSELTFDLLEQACGRSGRGQKEGRVILQAYDCEHYAVRCAAAHDYQRFFAAEMNYRHLAQYPPYTYLSAAFFVHRDARVALEGANHALAALQKQQICKVLGPIALGRQKDVYRYRVILKGKDRMGQAQLLRQMFEQHRRAKQRARMEIDVDLLLLE</sequence>
<dbReference type="SUPFAM" id="SSF52540">
    <property type="entry name" value="P-loop containing nucleoside triphosphate hydrolases"/>
    <property type="match status" value="2"/>
</dbReference>
<feature type="binding site" evidence="7">
    <location>
        <position position="463"/>
    </location>
    <ligand>
        <name>Zn(2+)</name>
        <dbReference type="ChEBI" id="CHEBI:29105"/>
        <label>2</label>
    </ligand>
</feature>
<keyword evidence="2 7" id="KW-0378">Hydrolase</keyword>
<proteinExistence type="inferred from homology"/>
<dbReference type="Proteomes" id="UP001529340">
    <property type="component" value="Unassembled WGS sequence"/>
</dbReference>
<feature type="domain" description="Helicase ATP-binding" evidence="8">
    <location>
        <begin position="206"/>
        <end position="372"/>
    </location>
</feature>
<evidence type="ECO:0000313" key="10">
    <source>
        <dbReference type="Proteomes" id="UP001529340"/>
    </source>
</evidence>
<dbReference type="InterPro" id="IPR027417">
    <property type="entry name" value="P-loop_NTPase"/>
</dbReference>
<evidence type="ECO:0000256" key="2">
    <source>
        <dbReference type="ARBA" id="ARBA00022801"/>
    </source>
</evidence>
<keyword evidence="6 7" id="KW-0413">Isomerase</keyword>
<dbReference type="Pfam" id="PF18319">
    <property type="entry name" value="Zn_ribbon_PriA"/>
    <property type="match status" value="1"/>
</dbReference>
<dbReference type="Gene3D" id="3.40.50.300">
    <property type="entry name" value="P-loop containing nucleotide triphosphate hydrolases"/>
    <property type="match status" value="2"/>
</dbReference>
<keyword evidence="7" id="KW-0479">Metal-binding</keyword>
<dbReference type="CDD" id="cd17929">
    <property type="entry name" value="DEXHc_priA"/>
    <property type="match status" value="1"/>
</dbReference>
<evidence type="ECO:0000259" key="8">
    <source>
        <dbReference type="PROSITE" id="PS51192"/>
    </source>
</evidence>
<organism evidence="9 10">
    <name type="scientific">Amedibacillus dolichus</name>
    <dbReference type="NCBI Taxonomy" id="31971"/>
    <lineage>
        <taxon>Bacteria</taxon>
        <taxon>Bacillati</taxon>
        <taxon>Bacillota</taxon>
        <taxon>Erysipelotrichia</taxon>
        <taxon>Erysipelotrichales</taxon>
        <taxon>Erysipelotrichaceae</taxon>
        <taxon>Amedibacillus</taxon>
    </lineage>
</organism>
<feature type="binding site" evidence="7">
    <location>
        <position position="433"/>
    </location>
    <ligand>
        <name>Zn(2+)</name>
        <dbReference type="ChEBI" id="CHEBI:29105"/>
        <label>1</label>
    </ligand>
</feature>
<dbReference type="InterPro" id="IPR041236">
    <property type="entry name" value="PriA_C"/>
</dbReference>
<reference evidence="9 10" key="3">
    <citation type="submission" date="2023-06" db="EMBL/GenBank/DDBJ databases">
        <authorList>
            <person name="Zeman M."/>
            <person name="Kubasova T."/>
            <person name="Jahodarova E."/>
            <person name="Nykrynova M."/>
            <person name="Rychlik I."/>
        </authorList>
    </citation>
    <scope>NUCLEOTIDE SEQUENCE [LARGE SCALE GENOMIC DNA]</scope>
    <source>
        <strain evidence="9 10">ET39</strain>
    </source>
</reference>
<evidence type="ECO:0000256" key="7">
    <source>
        <dbReference type="HAMAP-Rule" id="MF_00983"/>
    </source>
</evidence>
<feature type="binding site" evidence="7">
    <location>
        <position position="473"/>
    </location>
    <ligand>
        <name>Zn(2+)</name>
        <dbReference type="ChEBI" id="CHEBI:29105"/>
        <label>1</label>
    </ligand>
</feature>
<dbReference type="SMART" id="SM00490">
    <property type="entry name" value="HELICc"/>
    <property type="match status" value="1"/>
</dbReference>